<dbReference type="Gene3D" id="2.30.30.320">
    <property type="entry name" value="DUF1653-like domain"/>
    <property type="match status" value="1"/>
</dbReference>
<protein>
    <submittedName>
        <fullName evidence="2">Uncharacterized protein</fullName>
    </submittedName>
</protein>
<accession>A0A6N2SB52</accession>
<sequence length="199" mass="23564">MKQRAVPRPGDFYKHFKDKLYQIITVAEHSETGEVLVIYQALYGEYKTYARPLSMFLSEVDHDKYPGVSAKYRFERVDVKTYQNITELHQIGNILERHREIPKPEPKEPEPLPEKEMPKPGEHRQEKEQQDLLIRFLDAESNEERLEILRRNEDRISETVLDSIGLSMDFPLSGDDRGKKLRDLEGFIKTKMKYEKARR</sequence>
<evidence type="ECO:0000313" key="2">
    <source>
        <dbReference type="EMBL" id="VYS88700.1"/>
    </source>
</evidence>
<dbReference type="EMBL" id="CACRSQ010000003">
    <property type="protein sequence ID" value="VYS88700.1"/>
    <property type="molecule type" value="Genomic_DNA"/>
</dbReference>
<dbReference type="Pfam" id="PF07866">
    <property type="entry name" value="DUF1653"/>
    <property type="match status" value="1"/>
</dbReference>
<dbReference type="InterPro" id="IPR037135">
    <property type="entry name" value="DUF1653-like_dom_sf"/>
</dbReference>
<proteinExistence type="predicted"/>
<reference evidence="2" key="1">
    <citation type="submission" date="2019-11" db="EMBL/GenBank/DDBJ databases">
        <authorList>
            <person name="Feng L."/>
        </authorList>
    </citation>
    <scope>NUCLEOTIDE SEQUENCE</scope>
    <source>
        <strain evidence="2">AcaccaeLFYP115</strain>
    </source>
</reference>
<evidence type="ECO:0000256" key="1">
    <source>
        <dbReference type="SAM" id="MobiDB-lite"/>
    </source>
</evidence>
<dbReference type="InterPro" id="IPR023387">
    <property type="entry name" value="DUF1653-like_dom"/>
</dbReference>
<dbReference type="RefSeq" id="WP_006568964.1">
    <property type="nucleotide sequence ID" value="NZ_BAABZP010000001.1"/>
</dbReference>
<gene>
    <name evidence="2" type="ORF">ACLFYP115_00794</name>
</gene>
<dbReference type="AlphaFoldDB" id="A0A6N2SB52"/>
<organism evidence="2">
    <name type="scientific">Anaerostipes caccae</name>
    <dbReference type="NCBI Taxonomy" id="105841"/>
    <lineage>
        <taxon>Bacteria</taxon>
        <taxon>Bacillati</taxon>
        <taxon>Bacillota</taxon>
        <taxon>Clostridia</taxon>
        <taxon>Lachnospirales</taxon>
        <taxon>Lachnospiraceae</taxon>
        <taxon>Anaerostipes</taxon>
    </lineage>
</organism>
<feature type="region of interest" description="Disordered" evidence="1">
    <location>
        <begin position="98"/>
        <end position="128"/>
    </location>
</feature>
<name>A0A6N2SB52_9FIRM</name>